<dbReference type="OrthoDB" id="9613897at2759"/>
<evidence type="ECO:0000256" key="5">
    <source>
        <dbReference type="SAM" id="MobiDB-lite"/>
    </source>
</evidence>
<dbReference type="InterPro" id="IPR036179">
    <property type="entry name" value="Ig-like_dom_sf"/>
</dbReference>
<keyword evidence="8" id="KW-1185">Reference proteome</keyword>
<keyword evidence="4" id="KW-0393">Immunoglobulin domain</keyword>
<keyword evidence="3" id="KW-0325">Glycoprotein</keyword>
<protein>
    <submittedName>
        <fullName evidence="9">Killer cell immunoglobulin-like receptor 3DL1 isoform X2</fullName>
    </submittedName>
</protein>
<dbReference type="GO" id="GO:0005886">
    <property type="term" value="C:plasma membrane"/>
    <property type="evidence" value="ECO:0007669"/>
    <property type="project" value="TreeGrafter"/>
</dbReference>
<accession>A0A9J7KCR4</accession>
<dbReference type="FunFam" id="2.60.40.10:FF:000049">
    <property type="entry name" value="Leukocyte immunoglobulin-like receptor subfamily B member 1"/>
    <property type="match status" value="3"/>
</dbReference>
<dbReference type="RefSeq" id="XP_035305063.1">
    <property type="nucleotide sequence ID" value="XM_035449172.1"/>
</dbReference>
<sequence length="398" mass="45065">MRSHNKPSLSAWPSHVVQLGLHVELQCDSHRALNMFKVHKECGDPNSLVNERIFQRSLVLGPVTSAYAGIYRCYGFNDQSLNEISEYSDPLEIIISGIYRKPFLLALQTPLLNSGEKVTLECRSEILFDTFILSSKREEIIKLKHSAESHLGGSHANFSIGPVTPDHAGTYTCYGSYNHNPYEWSHSSDPVDIKITGLYKKPSLSGLTQQGPVVMSGKNMTLACISDHQFDMFHLSMEGVPQGHGLPAMQIHNGTFQANFLVNPEIQEVTYRCYGSFRNSSHVWSYPSDPLYIPVTGNHKNLHILAGLSVTMILVFLIILYSYCSAKKNKSQEQATNMDQESEVRTTLNREDPERQEMQEVAYTEFDQITFKQKLTTQVSQFPKEFPTYPSAYLEIRR</sequence>
<reference evidence="8" key="1">
    <citation type="journal article" date="2018" name="Biotechnol. Bioeng.">
        <title>A reference genome of the Chinese hamster based on a hybrid assembly strategy.</title>
        <authorList>
            <person name="Rupp O."/>
            <person name="MacDonald M.L."/>
            <person name="Li S."/>
            <person name="Dhiman H."/>
            <person name="Polson S."/>
            <person name="Griep S."/>
            <person name="Heffner K."/>
            <person name="Hernandez I."/>
            <person name="Brinkrolf K."/>
            <person name="Jadhav V."/>
            <person name="Samoudi M."/>
            <person name="Hao H."/>
            <person name="Kingham B."/>
            <person name="Goesmann A."/>
            <person name="Betenbaugh M.J."/>
            <person name="Lewis N.E."/>
            <person name="Borth N."/>
            <person name="Lee K.H."/>
        </authorList>
    </citation>
    <scope>NUCLEOTIDE SEQUENCE [LARGE SCALE GENOMIC DNA]</scope>
    <source>
        <strain evidence="8">17A/GY</strain>
    </source>
</reference>
<name>A0A9J7KCR4_CRIGR</name>
<dbReference type="InterPro" id="IPR013783">
    <property type="entry name" value="Ig-like_fold"/>
</dbReference>
<dbReference type="InterPro" id="IPR007110">
    <property type="entry name" value="Ig-like_dom"/>
</dbReference>
<feature type="compositionally biased region" description="Basic and acidic residues" evidence="5">
    <location>
        <begin position="342"/>
        <end position="352"/>
    </location>
</feature>
<organism evidence="8 9">
    <name type="scientific">Cricetulus griseus</name>
    <name type="common">Chinese hamster</name>
    <name type="synonym">Cricetulus barabensis griseus</name>
    <dbReference type="NCBI Taxonomy" id="10029"/>
    <lineage>
        <taxon>Eukaryota</taxon>
        <taxon>Metazoa</taxon>
        <taxon>Chordata</taxon>
        <taxon>Craniata</taxon>
        <taxon>Vertebrata</taxon>
        <taxon>Euteleostomi</taxon>
        <taxon>Mammalia</taxon>
        <taxon>Eutheria</taxon>
        <taxon>Euarchontoglires</taxon>
        <taxon>Glires</taxon>
        <taxon>Rodentia</taxon>
        <taxon>Myomorpha</taxon>
        <taxon>Muroidea</taxon>
        <taxon>Cricetidae</taxon>
        <taxon>Cricetinae</taxon>
        <taxon>Cricetulus</taxon>
    </lineage>
</organism>
<dbReference type="PANTHER" id="PTHR11738:SF113">
    <property type="entry name" value="KILLER CELL IMMUNOGLOBULIN-LIKE RECEPTOR 2DL4"/>
    <property type="match status" value="1"/>
</dbReference>
<evidence type="ECO:0000256" key="2">
    <source>
        <dbReference type="ARBA" id="ARBA00023157"/>
    </source>
</evidence>
<dbReference type="AlphaFoldDB" id="A0A9J7KCR4"/>
<gene>
    <name evidence="9" type="primary">LOC100767604</name>
</gene>
<keyword evidence="6" id="KW-0812">Transmembrane</keyword>
<evidence type="ECO:0000256" key="3">
    <source>
        <dbReference type="ARBA" id="ARBA00023180"/>
    </source>
</evidence>
<dbReference type="InterPro" id="IPR050412">
    <property type="entry name" value="Ig-like_Receptors_ImmuneReg"/>
</dbReference>
<keyword evidence="2" id="KW-1015">Disulfide bond</keyword>
<feature type="region of interest" description="Disordered" evidence="5">
    <location>
        <begin position="332"/>
        <end position="352"/>
    </location>
</feature>
<feature type="transmembrane region" description="Helical" evidence="6">
    <location>
        <begin position="302"/>
        <end position="324"/>
    </location>
</feature>
<evidence type="ECO:0000256" key="6">
    <source>
        <dbReference type="SAM" id="Phobius"/>
    </source>
</evidence>
<evidence type="ECO:0000256" key="1">
    <source>
        <dbReference type="ARBA" id="ARBA00022729"/>
    </source>
</evidence>
<dbReference type="Proteomes" id="UP001108280">
    <property type="component" value="Chromosome 9"/>
</dbReference>
<keyword evidence="6" id="KW-1133">Transmembrane helix</keyword>
<keyword evidence="6" id="KW-0472">Membrane</keyword>
<evidence type="ECO:0000313" key="9">
    <source>
        <dbReference type="RefSeq" id="XP_035305063.1"/>
    </source>
</evidence>
<dbReference type="PROSITE" id="PS50835">
    <property type="entry name" value="IG_LIKE"/>
    <property type="match status" value="1"/>
</dbReference>
<dbReference type="GO" id="GO:0007166">
    <property type="term" value="P:cell surface receptor signaling pathway"/>
    <property type="evidence" value="ECO:0007669"/>
    <property type="project" value="UniProtKB-ARBA"/>
</dbReference>
<dbReference type="CDD" id="cd05711">
    <property type="entry name" value="IgC2_D2_LILR_KIR_like"/>
    <property type="match status" value="1"/>
</dbReference>
<evidence type="ECO:0000259" key="7">
    <source>
        <dbReference type="PROSITE" id="PS50835"/>
    </source>
</evidence>
<dbReference type="PANTHER" id="PTHR11738">
    <property type="entry name" value="MHC CLASS I NK CELL RECEPTOR"/>
    <property type="match status" value="1"/>
</dbReference>
<dbReference type="KEGG" id="cge:100767604"/>
<proteinExistence type="predicted"/>
<evidence type="ECO:0000313" key="8">
    <source>
        <dbReference type="Proteomes" id="UP001108280"/>
    </source>
</evidence>
<dbReference type="Pfam" id="PF00047">
    <property type="entry name" value="ig"/>
    <property type="match status" value="1"/>
</dbReference>
<dbReference type="SMART" id="SM00409">
    <property type="entry name" value="IG"/>
    <property type="match status" value="2"/>
</dbReference>
<dbReference type="GO" id="GO:0002764">
    <property type="term" value="P:immune response-regulating signaling pathway"/>
    <property type="evidence" value="ECO:0007669"/>
    <property type="project" value="TreeGrafter"/>
</dbReference>
<dbReference type="InterPro" id="IPR003599">
    <property type="entry name" value="Ig_sub"/>
</dbReference>
<feature type="domain" description="Ig-like" evidence="7">
    <location>
        <begin position="102"/>
        <end position="196"/>
    </location>
</feature>
<dbReference type="Gene3D" id="2.60.40.10">
    <property type="entry name" value="Immunoglobulins"/>
    <property type="match status" value="3"/>
</dbReference>
<keyword evidence="1" id="KW-0732">Signal</keyword>
<reference evidence="9" key="3">
    <citation type="submission" date="2025-08" db="UniProtKB">
        <authorList>
            <consortium name="RefSeq"/>
        </authorList>
    </citation>
    <scope>IDENTIFICATION</scope>
    <source>
        <strain evidence="9">17A/GY</strain>
        <tissue evidence="9">Liver</tissue>
    </source>
</reference>
<dbReference type="InterPro" id="IPR013151">
    <property type="entry name" value="Immunoglobulin_dom"/>
</dbReference>
<dbReference type="SUPFAM" id="SSF48726">
    <property type="entry name" value="Immunoglobulin"/>
    <property type="match status" value="3"/>
</dbReference>
<evidence type="ECO:0000256" key="4">
    <source>
        <dbReference type="ARBA" id="ARBA00023319"/>
    </source>
</evidence>
<dbReference type="GeneID" id="100767604"/>
<reference evidence="8" key="2">
    <citation type="journal article" date="2020" name="Biotechnol. Bioeng.">
        <title>Chromosome-scale scaffolds for the Chinese hamster reference genome assembly to facilitate the study of the CHO epigenome.</title>
        <authorList>
            <person name="Hilliard W."/>
            <person name="MacDonald M."/>
            <person name="Lee K.H."/>
        </authorList>
    </citation>
    <scope>NUCLEOTIDE SEQUENCE [LARGE SCALE GENOMIC DNA]</scope>
    <source>
        <strain evidence="8">17A/GY</strain>
    </source>
</reference>